<dbReference type="Gene3D" id="1.10.8.60">
    <property type="match status" value="1"/>
</dbReference>
<dbReference type="Gene3D" id="3.30.450.20">
    <property type="entry name" value="PAS domain"/>
    <property type="match status" value="1"/>
</dbReference>
<evidence type="ECO:0000259" key="8">
    <source>
        <dbReference type="PROSITE" id="PS50112"/>
    </source>
</evidence>
<dbReference type="CDD" id="cd00009">
    <property type="entry name" value="AAA"/>
    <property type="match status" value="1"/>
</dbReference>
<evidence type="ECO:0000256" key="5">
    <source>
        <dbReference type="ARBA" id="ARBA00023163"/>
    </source>
</evidence>
<dbReference type="SUPFAM" id="SSF55785">
    <property type="entry name" value="PYP-like sensor domain (PAS domain)"/>
    <property type="match status" value="1"/>
</dbReference>
<evidence type="ECO:0000313" key="10">
    <source>
        <dbReference type="EMBL" id="KXL54354.1"/>
    </source>
</evidence>
<feature type="domain" description="PAS" evidence="8">
    <location>
        <begin position="204"/>
        <end position="249"/>
    </location>
</feature>
<dbReference type="Proteomes" id="UP000070539">
    <property type="component" value="Unassembled WGS sequence"/>
</dbReference>
<dbReference type="InterPro" id="IPR027417">
    <property type="entry name" value="P-loop_NTPase"/>
</dbReference>
<dbReference type="InterPro" id="IPR035965">
    <property type="entry name" value="PAS-like_dom_sf"/>
</dbReference>
<organism evidence="9 11">
    <name type="scientific">Anaerotignum neopropionicum</name>
    <dbReference type="NCBI Taxonomy" id="36847"/>
    <lineage>
        <taxon>Bacteria</taxon>
        <taxon>Bacillati</taxon>
        <taxon>Bacillota</taxon>
        <taxon>Clostridia</taxon>
        <taxon>Lachnospirales</taxon>
        <taxon>Anaerotignaceae</taxon>
        <taxon>Anaerotignum</taxon>
    </lineage>
</organism>
<evidence type="ECO:0000259" key="7">
    <source>
        <dbReference type="PROSITE" id="PS50045"/>
    </source>
</evidence>
<dbReference type="CDD" id="cd00130">
    <property type="entry name" value="PAS"/>
    <property type="match status" value="1"/>
</dbReference>
<dbReference type="RefSeq" id="WP_066083834.1">
    <property type="nucleotide sequence ID" value="NZ_LRVM01000001.1"/>
</dbReference>
<evidence type="ECO:0000313" key="11">
    <source>
        <dbReference type="Proteomes" id="UP000070539"/>
    </source>
</evidence>
<proteinExistence type="predicted"/>
<keyword evidence="3" id="KW-0805">Transcription regulation</keyword>
<dbReference type="SUPFAM" id="SSF159800">
    <property type="entry name" value="PrpR receptor domain-like"/>
    <property type="match status" value="1"/>
</dbReference>
<dbReference type="InterPro" id="IPR000014">
    <property type="entry name" value="PAS"/>
</dbReference>
<dbReference type="InterPro" id="IPR010524">
    <property type="entry name" value="Sig_transdc_resp-reg_PrpR_N"/>
</dbReference>
<dbReference type="Gene3D" id="1.10.10.60">
    <property type="entry name" value="Homeodomain-like"/>
    <property type="match status" value="1"/>
</dbReference>
<dbReference type="AlphaFoldDB" id="A0A136WIQ1"/>
<dbReference type="Gene3D" id="3.40.50.10660">
    <property type="entry name" value="PrpR receptor domain-like"/>
    <property type="match status" value="1"/>
</dbReference>
<keyword evidence="11" id="KW-1185">Reference proteome</keyword>
<dbReference type="InterPro" id="IPR025944">
    <property type="entry name" value="Sigma_54_int_dom_CS"/>
</dbReference>
<dbReference type="InterPro" id="IPR002197">
    <property type="entry name" value="HTH_Fis"/>
</dbReference>
<dbReference type="GO" id="GO:0043565">
    <property type="term" value="F:sequence-specific DNA binding"/>
    <property type="evidence" value="ECO:0007669"/>
    <property type="project" value="InterPro"/>
</dbReference>
<dbReference type="SMART" id="SM00091">
    <property type="entry name" value="PAS"/>
    <property type="match status" value="1"/>
</dbReference>
<evidence type="ECO:0000256" key="6">
    <source>
        <dbReference type="SAM" id="Coils"/>
    </source>
</evidence>
<keyword evidence="6" id="KW-0175">Coiled coil</keyword>
<dbReference type="Pfam" id="PF25601">
    <property type="entry name" value="AAA_lid_14"/>
    <property type="match status" value="1"/>
</dbReference>
<dbReference type="PRINTS" id="PR01590">
    <property type="entry name" value="HTHFIS"/>
</dbReference>
<dbReference type="InterPro" id="IPR009057">
    <property type="entry name" value="Homeodomain-like_sf"/>
</dbReference>
<dbReference type="SUPFAM" id="SSF46689">
    <property type="entry name" value="Homeodomain-like"/>
    <property type="match status" value="1"/>
</dbReference>
<dbReference type="PANTHER" id="PTHR32071">
    <property type="entry name" value="TRANSCRIPTIONAL REGULATORY PROTEIN"/>
    <property type="match status" value="1"/>
</dbReference>
<dbReference type="PROSITE" id="PS00688">
    <property type="entry name" value="SIGMA54_INTERACT_3"/>
    <property type="match status" value="1"/>
</dbReference>
<dbReference type="Pfam" id="PF00158">
    <property type="entry name" value="Sigma54_activat"/>
    <property type="match status" value="1"/>
</dbReference>
<dbReference type="InterPro" id="IPR058031">
    <property type="entry name" value="AAA_lid_NorR"/>
</dbReference>
<accession>A0A136WIQ1</accession>
<dbReference type="Pfam" id="PF06506">
    <property type="entry name" value="PrpR_N"/>
    <property type="match status" value="1"/>
</dbReference>
<feature type="coiled-coil region" evidence="6">
    <location>
        <begin position="579"/>
        <end position="606"/>
    </location>
</feature>
<evidence type="ECO:0000256" key="4">
    <source>
        <dbReference type="ARBA" id="ARBA00023125"/>
    </source>
</evidence>
<comment type="caution">
    <text evidence="9">The sequence shown here is derived from an EMBL/GenBank/DDBJ whole genome shotgun (WGS) entry which is preliminary data.</text>
</comment>
<dbReference type="Pfam" id="PF00989">
    <property type="entry name" value="PAS"/>
    <property type="match status" value="1"/>
</dbReference>
<dbReference type="GO" id="GO:0005524">
    <property type="term" value="F:ATP binding"/>
    <property type="evidence" value="ECO:0007669"/>
    <property type="project" value="UniProtKB-KW"/>
</dbReference>
<sequence length="644" mass="72918">MTKRAKNAEISFIAPSEKLAIRAKKIIKERNEDIDVYISALNEAYILAKELRKNGTRVIISRKGTKAFMEKHLDIPVVGVNTILSDYIDILKTAKSLDGVIAFFTYDEITEGIKTMCYLLNINAKYYTFHDVESCEAIVKQAIDDGAKLGIGGALTETFSLKYNLEHIVVENSEEAIINSIETAKQILAIQKEELKKQEKLKLKLKSYQAVLDFTHDAIISVDTSGKLTVVNPVAERIMNVNRKNCIGKWVEDVLPNSKMIEVLHNGEKEINELMKINGTLVSTNRIPIIIDDKVKGAVATFQDIKTIQDSEKNIRMRLNKKGLTAKYTFDDIQGHSEAIQKTIDTAKRYALSNSTILIHGETGCGKELFAQSIHNYCARKNEPFVAINCAALSKNLLEAELFGYEDGSFTGALKGGKAGLFELAHKGTIFLDEIGEIPMDVQVQLLRVLQEKEIRRIGSVAVTPIDVRIITATNKRLEDEILNHRFREDLYYRLNVLNLEIPSLRMRREDVPEIGNSILKKLSGENYDEFKNYFDEVIGNVTDYDWPGNIRELHNFVERIFAILSGGTKNILLEDLINTSYAKEKKDLKFERQEQEEDLAVWERKKIIAALTSNNCSMKNAAIALGISRTTLWRKMKEYNIKP</sequence>
<name>A0A136WIQ1_9FIRM</name>
<feature type="domain" description="Sigma-54 factor interaction" evidence="7">
    <location>
        <begin position="333"/>
        <end position="563"/>
    </location>
</feature>
<dbReference type="InterPro" id="IPR002078">
    <property type="entry name" value="Sigma_54_int"/>
</dbReference>
<dbReference type="PROSITE" id="PS50045">
    <property type="entry name" value="SIGMA54_INTERACT_4"/>
    <property type="match status" value="1"/>
</dbReference>
<reference evidence="9 11" key="1">
    <citation type="submission" date="2016-01" db="EMBL/GenBank/DDBJ databases">
        <title>Genome sequence of Clostridium neopropionicum X4, DSM-3847.</title>
        <authorList>
            <person name="Poehlein A."/>
            <person name="Beck M.H."/>
            <person name="Bengelsdorf F.R."/>
            <person name="Daniel R."/>
            <person name="Duerre P."/>
        </authorList>
    </citation>
    <scope>NUCLEOTIDE SEQUENCE [LARGE SCALE GENOMIC DNA]</scope>
    <source>
        <strain evidence="9 11">DSM-3847</strain>
    </source>
</reference>
<evidence type="ECO:0000256" key="1">
    <source>
        <dbReference type="ARBA" id="ARBA00022741"/>
    </source>
</evidence>
<dbReference type="InterPro" id="IPR003593">
    <property type="entry name" value="AAA+_ATPase"/>
</dbReference>
<dbReference type="STRING" id="36847.CLNEO_03310"/>
<dbReference type="InterPro" id="IPR013767">
    <property type="entry name" value="PAS_fold"/>
</dbReference>
<keyword evidence="1" id="KW-0547">Nucleotide-binding</keyword>
<dbReference type="GO" id="GO:0000156">
    <property type="term" value="F:phosphorelay response regulator activity"/>
    <property type="evidence" value="ECO:0007669"/>
    <property type="project" value="InterPro"/>
</dbReference>
<keyword evidence="5" id="KW-0804">Transcription</keyword>
<dbReference type="SUPFAM" id="SSF52540">
    <property type="entry name" value="P-loop containing nucleoside triphosphate hydrolases"/>
    <property type="match status" value="1"/>
</dbReference>
<dbReference type="PROSITE" id="PS50112">
    <property type="entry name" value="PAS"/>
    <property type="match status" value="1"/>
</dbReference>
<keyword evidence="4" id="KW-0238">DNA-binding</keyword>
<gene>
    <name evidence="9" type="primary">rocR_1</name>
    <name evidence="10" type="synonym">rocR_2</name>
    <name evidence="9" type="ORF">CLNEO_03310</name>
    <name evidence="10" type="ORF">CLNEO_04600</name>
</gene>
<dbReference type="PANTHER" id="PTHR32071:SF57">
    <property type="entry name" value="C4-DICARBOXYLATE TRANSPORT TRANSCRIPTIONAL REGULATORY PROTEIN DCTD"/>
    <property type="match status" value="1"/>
</dbReference>
<dbReference type="EMBL" id="LRVM01000001">
    <property type="protein sequence ID" value="KXL54354.1"/>
    <property type="molecule type" value="Genomic_DNA"/>
</dbReference>
<dbReference type="Gene3D" id="3.40.50.300">
    <property type="entry name" value="P-loop containing nucleotide triphosphate hydrolases"/>
    <property type="match status" value="1"/>
</dbReference>
<dbReference type="Gene3D" id="3.40.50.2300">
    <property type="match status" value="1"/>
</dbReference>
<dbReference type="GO" id="GO:0006355">
    <property type="term" value="P:regulation of DNA-templated transcription"/>
    <property type="evidence" value="ECO:0007669"/>
    <property type="project" value="InterPro"/>
</dbReference>
<evidence type="ECO:0000256" key="3">
    <source>
        <dbReference type="ARBA" id="ARBA00023015"/>
    </source>
</evidence>
<dbReference type="FunFam" id="3.40.50.300:FF:000006">
    <property type="entry name" value="DNA-binding transcriptional regulator NtrC"/>
    <property type="match status" value="1"/>
</dbReference>
<dbReference type="InterPro" id="IPR025943">
    <property type="entry name" value="Sigma_54_int_dom_ATP-bd_2"/>
</dbReference>
<evidence type="ECO:0000313" key="9">
    <source>
        <dbReference type="EMBL" id="KXL54229.1"/>
    </source>
</evidence>
<dbReference type="Pfam" id="PF02954">
    <property type="entry name" value="HTH_8"/>
    <property type="match status" value="1"/>
</dbReference>
<protein>
    <submittedName>
        <fullName evidence="9">Arginine utilization regulatory protein RocR</fullName>
    </submittedName>
</protein>
<evidence type="ECO:0000256" key="2">
    <source>
        <dbReference type="ARBA" id="ARBA00022840"/>
    </source>
</evidence>
<dbReference type="EMBL" id="LRVM01000001">
    <property type="protein sequence ID" value="KXL54229.1"/>
    <property type="molecule type" value="Genomic_DNA"/>
</dbReference>
<dbReference type="OrthoDB" id="9764280at2"/>
<dbReference type="PROSITE" id="PS00676">
    <property type="entry name" value="SIGMA54_INTERACT_2"/>
    <property type="match status" value="1"/>
</dbReference>
<keyword evidence="2" id="KW-0067">ATP-binding</keyword>
<dbReference type="SMART" id="SM00382">
    <property type="entry name" value="AAA"/>
    <property type="match status" value="1"/>
</dbReference>